<comment type="miscellaneous">
    <text evidence="8">The reaction proceeds by a bi uni uni bi ping pong mechanism.</text>
</comment>
<organism evidence="9 10">
    <name type="scientific">Desulfitobacterium chlororespirans DSM 11544</name>
    <dbReference type="NCBI Taxonomy" id="1121395"/>
    <lineage>
        <taxon>Bacteria</taxon>
        <taxon>Bacillati</taxon>
        <taxon>Bacillota</taxon>
        <taxon>Clostridia</taxon>
        <taxon>Eubacteriales</taxon>
        <taxon>Desulfitobacteriaceae</taxon>
        <taxon>Desulfitobacterium</taxon>
    </lineage>
</organism>
<dbReference type="Proteomes" id="UP000184010">
    <property type="component" value="Unassembled WGS sequence"/>
</dbReference>
<feature type="binding site" evidence="8">
    <location>
        <begin position="184"/>
        <end position="187"/>
    </location>
    <ligand>
        <name>ATP</name>
        <dbReference type="ChEBI" id="CHEBI:30616"/>
    </ligand>
</feature>
<keyword evidence="3 8" id="KW-0436">Ligase</keyword>
<dbReference type="GO" id="GO:0005829">
    <property type="term" value="C:cytosol"/>
    <property type="evidence" value="ECO:0007669"/>
    <property type="project" value="TreeGrafter"/>
</dbReference>
<dbReference type="HAMAP" id="MF_00158">
    <property type="entry name" value="PanC"/>
    <property type="match status" value="1"/>
</dbReference>
<comment type="function">
    <text evidence="8">Catalyzes the condensation of pantoate with beta-alanine in an ATP-dependent reaction via a pantoyl-adenylate intermediate.</text>
</comment>
<dbReference type="GO" id="GO:0004592">
    <property type="term" value="F:pantoate-beta-alanine ligase activity"/>
    <property type="evidence" value="ECO:0007669"/>
    <property type="project" value="UniProtKB-UniRule"/>
</dbReference>
<dbReference type="PANTHER" id="PTHR21299">
    <property type="entry name" value="CYTIDYLATE KINASE/PANTOATE-BETA-ALANINE LIGASE"/>
    <property type="match status" value="1"/>
</dbReference>
<evidence type="ECO:0000256" key="1">
    <source>
        <dbReference type="ARBA" id="ARBA00004990"/>
    </source>
</evidence>
<dbReference type="InterPro" id="IPR042176">
    <property type="entry name" value="Pantoate_ligase_C"/>
</dbReference>
<dbReference type="PANTHER" id="PTHR21299:SF1">
    <property type="entry name" value="PANTOATE--BETA-ALANINE LIGASE"/>
    <property type="match status" value="1"/>
</dbReference>
<feature type="binding site" evidence="8">
    <location>
        <begin position="147"/>
        <end position="150"/>
    </location>
    <ligand>
        <name>ATP</name>
        <dbReference type="ChEBI" id="CHEBI:30616"/>
    </ligand>
</feature>
<comment type="subunit">
    <text evidence="8">Homodimer.</text>
</comment>
<evidence type="ECO:0000256" key="5">
    <source>
        <dbReference type="ARBA" id="ARBA00022741"/>
    </source>
</evidence>
<dbReference type="EC" id="6.3.2.1" evidence="8"/>
<feature type="binding site" evidence="8">
    <location>
        <position position="61"/>
    </location>
    <ligand>
        <name>beta-alanine</name>
        <dbReference type="ChEBI" id="CHEBI:57966"/>
    </ligand>
</feature>
<keyword evidence="5 8" id="KW-0547">Nucleotide-binding</keyword>
<gene>
    <name evidence="8" type="primary">panC</name>
    <name evidence="9" type="ORF">SAMN02745215_02142</name>
</gene>
<protein>
    <recommendedName>
        <fullName evidence="8">Pantothenate synthetase</fullName>
        <shortName evidence="8">PS</shortName>
        <ecNumber evidence="8">6.3.2.1</ecNumber>
    </recommendedName>
    <alternativeName>
        <fullName evidence="8">Pantoate--beta-alanine ligase</fullName>
    </alternativeName>
    <alternativeName>
        <fullName evidence="8">Pantoate-activating enzyme</fullName>
    </alternativeName>
</protein>
<comment type="similarity">
    <text evidence="2 8">Belongs to the pantothenate synthetase family.</text>
</comment>
<dbReference type="SUPFAM" id="SSF52374">
    <property type="entry name" value="Nucleotidylyl transferase"/>
    <property type="match status" value="1"/>
</dbReference>
<dbReference type="GO" id="GO:0005524">
    <property type="term" value="F:ATP binding"/>
    <property type="evidence" value="ECO:0007669"/>
    <property type="project" value="UniProtKB-KW"/>
</dbReference>
<dbReference type="Pfam" id="PF02569">
    <property type="entry name" value="Pantoate_ligase"/>
    <property type="match status" value="1"/>
</dbReference>
<dbReference type="UniPathway" id="UPA00028">
    <property type="reaction ID" value="UER00005"/>
</dbReference>
<accession>A0A1M7TJ04</accession>
<feature type="binding site" evidence="8">
    <location>
        <position position="61"/>
    </location>
    <ligand>
        <name>(R)-pantoate</name>
        <dbReference type="ChEBI" id="CHEBI:15980"/>
    </ligand>
</feature>
<dbReference type="STRING" id="1121395.SAMN02745215_02142"/>
<dbReference type="NCBIfam" id="TIGR00018">
    <property type="entry name" value="panC"/>
    <property type="match status" value="1"/>
</dbReference>
<keyword evidence="4 8" id="KW-0566">Pantothenate biosynthesis</keyword>
<dbReference type="FunFam" id="3.40.50.620:FF:000013">
    <property type="entry name" value="Pantothenate synthetase"/>
    <property type="match status" value="1"/>
</dbReference>
<dbReference type="Gene3D" id="3.40.50.620">
    <property type="entry name" value="HUPs"/>
    <property type="match status" value="1"/>
</dbReference>
<feature type="binding site" evidence="8">
    <location>
        <begin position="30"/>
        <end position="37"/>
    </location>
    <ligand>
        <name>ATP</name>
        <dbReference type="ChEBI" id="CHEBI:30616"/>
    </ligand>
</feature>
<evidence type="ECO:0000256" key="6">
    <source>
        <dbReference type="ARBA" id="ARBA00022840"/>
    </source>
</evidence>
<evidence type="ECO:0000256" key="4">
    <source>
        <dbReference type="ARBA" id="ARBA00022655"/>
    </source>
</evidence>
<reference evidence="10" key="1">
    <citation type="submission" date="2016-12" db="EMBL/GenBank/DDBJ databases">
        <authorList>
            <person name="Varghese N."/>
            <person name="Submissions S."/>
        </authorList>
    </citation>
    <scope>NUCLEOTIDE SEQUENCE [LARGE SCALE GENOMIC DNA]</scope>
    <source>
        <strain evidence="10">DSM 11544</strain>
    </source>
</reference>
<dbReference type="GO" id="GO:0015940">
    <property type="term" value="P:pantothenate biosynthetic process"/>
    <property type="evidence" value="ECO:0007669"/>
    <property type="project" value="UniProtKB-UniRule"/>
</dbReference>
<dbReference type="InterPro" id="IPR003721">
    <property type="entry name" value="Pantoate_ligase"/>
</dbReference>
<comment type="pathway">
    <text evidence="1 8">Cofactor biosynthesis; (R)-pantothenate biosynthesis; (R)-pantothenate from (R)-pantoate and beta-alanine: step 1/1.</text>
</comment>
<dbReference type="EMBL" id="FRDN01000006">
    <property type="protein sequence ID" value="SHN70691.1"/>
    <property type="molecule type" value="Genomic_DNA"/>
</dbReference>
<name>A0A1M7TJ04_9FIRM</name>
<dbReference type="InterPro" id="IPR014729">
    <property type="entry name" value="Rossmann-like_a/b/a_fold"/>
</dbReference>
<dbReference type="CDD" id="cd00560">
    <property type="entry name" value="PanC"/>
    <property type="match status" value="1"/>
</dbReference>
<evidence type="ECO:0000313" key="10">
    <source>
        <dbReference type="Proteomes" id="UP000184010"/>
    </source>
</evidence>
<keyword evidence="8" id="KW-0963">Cytoplasm</keyword>
<dbReference type="FunFam" id="3.30.1300.10:FF:000001">
    <property type="entry name" value="Pantothenate synthetase"/>
    <property type="match status" value="1"/>
</dbReference>
<evidence type="ECO:0000256" key="7">
    <source>
        <dbReference type="ARBA" id="ARBA00048258"/>
    </source>
</evidence>
<feature type="active site" description="Proton donor" evidence="8">
    <location>
        <position position="37"/>
    </location>
</feature>
<feature type="binding site" evidence="8">
    <location>
        <position position="176"/>
    </location>
    <ligand>
        <name>ATP</name>
        <dbReference type="ChEBI" id="CHEBI:30616"/>
    </ligand>
</feature>
<proteinExistence type="inferred from homology"/>
<keyword evidence="6 8" id="KW-0067">ATP-binding</keyword>
<dbReference type="Gene3D" id="3.30.1300.10">
    <property type="entry name" value="Pantoate-beta-alanine ligase, C-terminal domain"/>
    <property type="match status" value="1"/>
</dbReference>
<sequence length="282" mass="31837">MIICKKISAVRDIVKEQRGQGRSIALVPTMGYLHEGHLTLVAEARKSGAFVVMSIFVNPLQFGPNEDFARYPRDLERDAKKAEGAGVDLIFNPEVEEMYPTKNLTHVEVDELGDSLCGASRPGHFRGVTTVVSKLFHIVQPDRAYFGQKDYQQYLIICQMVKDLNFPIEVIGVPIVREEDGLALSSRNIYLSPEQRAEALVLQRSLGEAENWLRQGERSALTIEERIKELIRNESSGEIDYVEIRSAENLHRIEQIEGKIFIALAVRFGPTRLIDNKVLEGM</sequence>
<feature type="binding site" evidence="8">
    <location>
        <position position="153"/>
    </location>
    <ligand>
        <name>(R)-pantoate</name>
        <dbReference type="ChEBI" id="CHEBI:15980"/>
    </ligand>
</feature>
<evidence type="ECO:0000256" key="8">
    <source>
        <dbReference type="HAMAP-Rule" id="MF_00158"/>
    </source>
</evidence>
<keyword evidence="10" id="KW-1185">Reference proteome</keyword>
<evidence type="ECO:0000256" key="3">
    <source>
        <dbReference type="ARBA" id="ARBA00022598"/>
    </source>
</evidence>
<evidence type="ECO:0000256" key="2">
    <source>
        <dbReference type="ARBA" id="ARBA00009256"/>
    </source>
</evidence>
<dbReference type="AlphaFoldDB" id="A0A1M7TJ04"/>
<comment type="subcellular location">
    <subcellularLocation>
        <location evidence="8">Cytoplasm</location>
    </subcellularLocation>
</comment>
<comment type="catalytic activity">
    <reaction evidence="7 8">
        <text>(R)-pantoate + beta-alanine + ATP = (R)-pantothenate + AMP + diphosphate + H(+)</text>
        <dbReference type="Rhea" id="RHEA:10912"/>
        <dbReference type="ChEBI" id="CHEBI:15378"/>
        <dbReference type="ChEBI" id="CHEBI:15980"/>
        <dbReference type="ChEBI" id="CHEBI:29032"/>
        <dbReference type="ChEBI" id="CHEBI:30616"/>
        <dbReference type="ChEBI" id="CHEBI:33019"/>
        <dbReference type="ChEBI" id="CHEBI:57966"/>
        <dbReference type="ChEBI" id="CHEBI:456215"/>
        <dbReference type="EC" id="6.3.2.1"/>
    </reaction>
</comment>
<evidence type="ECO:0000313" key="9">
    <source>
        <dbReference type="EMBL" id="SHN70691.1"/>
    </source>
</evidence>
<dbReference type="RefSeq" id="WP_072772577.1">
    <property type="nucleotide sequence ID" value="NZ_FRDN01000006.1"/>
</dbReference>